<dbReference type="WBParaSite" id="SSLN_0001627501-mRNA-1">
    <property type="protein sequence ID" value="SSLN_0001627501-mRNA-1"/>
    <property type="gene ID" value="SSLN_0001627501"/>
</dbReference>
<evidence type="ECO:0000313" key="1">
    <source>
        <dbReference type="EMBL" id="VDM02061.1"/>
    </source>
</evidence>
<organism evidence="3">
    <name type="scientific">Schistocephalus solidus</name>
    <name type="common">Tapeworm</name>
    <dbReference type="NCBI Taxonomy" id="70667"/>
    <lineage>
        <taxon>Eukaryota</taxon>
        <taxon>Metazoa</taxon>
        <taxon>Spiralia</taxon>
        <taxon>Lophotrochozoa</taxon>
        <taxon>Platyhelminthes</taxon>
        <taxon>Cestoda</taxon>
        <taxon>Eucestoda</taxon>
        <taxon>Diphyllobothriidea</taxon>
        <taxon>Diphyllobothriidae</taxon>
        <taxon>Schistocephalus</taxon>
    </lineage>
</organism>
<reference evidence="1 2" key="2">
    <citation type="submission" date="2018-11" db="EMBL/GenBank/DDBJ databases">
        <authorList>
            <consortium name="Pathogen Informatics"/>
        </authorList>
    </citation>
    <scope>NUCLEOTIDE SEQUENCE [LARGE SCALE GENOMIC DNA]</scope>
    <source>
        <strain evidence="1 2">NST_G2</strain>
    </source>
</reference>
<gene>
    <name evidence="1" type="ORF">SSLN_LOCUS15675</name>
</gene>
<proteinExistence type="predicted"/>
<dbReference type="Proteomes" id="UP000275846">
    <property type="component" value="Unassembled WGS sequence"/>
</dbReference>
<evidence type="ECO:0000313" key="2">
    <source>
        <dbReference type="Proteomes" id="UP000275846"/>
    </source>
</evidence>
<reference evidence="3" key="1">
    <citation type="submission" date="2016-06" db="UniProtKB">
        <authorList>
            <consortium name="WormBaseParasite"/>
        </authorList>
    </citation>
    <scope>IDENTIFICATION</scope>
</reference>
<protein>
    <submittedName>
        <fullName evidence="1 3">Uncharacterized protein</fullName>
    </submittedName>
</protein>
<keyword evidence="2" id="KW-1185">Reference proteome</keyword>
<dbReference type="EMBL" id="UYSU01040183">
    <property type="protein sequence ID" value="VDM02061.1"/>
    <property type="molecule type" value="Genomic_DNA"/>
</dbReference>
<dbReference type="AlphaFoldDB" id="A0A183TGS7"/>
<sequence length="102" mass="11366">MRWAEHFQSVLNQPSTISDAAIDRLPEVEINANLDLPPSLHETIRAVRQLSSGKAPGSDVILAEIYNLDCLIVNLTKVTSFDEAPSIIVYVSAPRWSYLFLL</sequence>
<name>A0A183TGS7_SCHSO</name>
<dbReference type="OrthoDB" id="6247796at2759"/>
<accession>A0A183TGS7</accession>
<evidence type="ECO:0000313" key="3">
    <source>
        <dbReference type="WBParaSite" id="SSLN_0001627501-mRNA-1"/>
    </source>
</evidence>